<dbReference type="InterPro" id="IPR002729">
    <property type="entry name" value="CRISPR-assoc_Cas1"/>
</dbReference>
<keyword evidence="7 10" id="KW-0238">DNA-binding</keyword>
<feature type="binding site" evidence="10">
    <location>
        <position position="204"/>
    </location>
    <ligand>
        <name>Mn(2+)</name>
        <dbReference type="ChEBI" id="CHEBI:29035"/>
    </ligand>
</feature>
<dbReference type="NCBIfam" id="TIGR03639">
    <property type="entry name" value="cas1_NMENI"/>
    <property type="match status" value="1"/>
</dbReference>
<keyword evidence="5 10" id="KW-0460">Magnesium</keyword>
<dbReference type="GO" id="GO:0043571">
    <property type="term" value="P:maintenance of CRISPR repeat elements"/>
    <property type="evidence" value="ECO:0007669"/>
    <property type="project" value="UniProtKB-UniRule"/>
</dbReference>
<dbReference type="InterPro" id="IPR019855">
    <property type="entry name" value="CRISPR-assoc_Cas1_NMENI"/>
</dbReference>
<evidence type="ECO:0000256" key="4">
    <source>
        <dbReference type="ARBA" id="ARBA00022801"/>
    </source>
</evidence>
<dbReference type="GO" id="GO:0016787">
    <property type="term" value="F:hydrolase activity"/>
    <property type="evidence" value="ECO:0007669"/>
    <property type="project" value="UniProtKB-KW"/>
</dbReference>
<dbReference type="OrthoDB" id="9803119at2"/>
<dbReference type="EC" id="3.1.-.-" evidence="10"/>
<dbReference type="GO" id="GO:0003677">
    <property type="term" value="F:DNA binding"/>
    <property type="evidence" value="ECO:0007669"/>
    <property type="project" value="UniProtKB-KW"/>
</dbReference>
<keyword evidence="12" id="KW-1185">Reference proteome</keyword>
<accession>A0A1I3B949</accession>
<keyword evidence="6 10" id="KW-0051">Antiviral defense</keyword>
<dbReference type="GO" id="GO:0051607">
    <property type="term" value="P:defense response to virus"/>
    <property type="evidence" value="ECO:0007669"/>
    <property type="project" value="UniProtKB-UniRule"/>
</dbReference>
<sequence length="300" mass="33139">MRNRILEIAEHPARLRVERHQLIIDTGGALAKVPIEDLAVLVVSHPQVSYTQAVLNELIAAGGAFLTCDDRRMPSGLLLPMDGNVIQTERFQKQIALSQPRRKQLWRQLIRGKVRMQATLLQERLGTDHGLGLLVPVIRSGDPSNVEAQAARRYWGALFGSDFRRDRDAADHNRMLNYGYAVLRAATSRAVVAAGLHPTIGLHHHNKYNSFCLADDLMEPYRPIVDQGVAKLMDGLEAVPEMTQMVRADLLGALTEPVKVQGEARSLFDALSRTAASLVQCIAGESRELVLPEGFTDAES</sequence>
<dbReference type="EMBL" id="FOQD01000001">
    <property type="protein sequence ID" value="SFH58211.1"/>
    <property type="molecule type" value="Genomic_DNA"/>
</dbReference>
<dbReference type="AlphaFoldDB" id="A0A1I3B949"/>
<proteinExistence type="inferred from homology"/>
<evidence type="ECO:0000256" key="9">
    <source>
        <dbReference type="ARBA" id="ARBA00038592"/>
    </source>
</evidence>
<keyword evidence="2 10" id="KW-0479">Metal-binding</keyword>
<protein>
    <recommendedName>
        <fullName evidence="10">CRISPR-associated endonuclease Cas1</fullName>
        <ecNumber evidence="10">3.1.-.-</ecNumber>
    </recommendedName>
</protein>
<evidence type="ECO:0000313" key="12">
    <source>
        <dbReference type="Proteomes" id="UP000199518"/>
    </source>
</evidence>
<dbReference type="PANTHER" id="PTHR34353">
    <property type="entry name" value="CRISPR-ASSOCIATED ENDONUCLEASE CAS1 1"/>
    <property type="match status" value="1"/>
</dbReference>
<evidence type="ECO:0000256" key="8">
    <source>
        <dbReference type="ARBA" id="ARBA00023211"/>
    </source>
</evidence>
<evidence type="ECO:0000256" key="7">
    <source>
        <dbReference type="ARBA" id="ARBA00023125"/>
    </source>
</evidence>
<dbReference type="NCBIfam" id="TIGR00287">
    <property type="entry name" value="cas1"/>
    <property type="match status" value="1"/>
</dbReference>
<dbReference type="Pfam" id="PF01867">
    <property type="entry name" value="Cas_Cas1"/>
    <property type="match status" value="2"/>
</dbReference>
<keyword evidence="1 10" id="KW-0540">Nuclease</keyword>
<evidence type="ECO:0000256" key="10">
    <source>
        <dbReference type="HAMAP-Rule" id="MF_01470"/>
    </source>
</evidence>
<name>A0A1I3B949_9PLAN</name>
<comment type="cofactor">
    <cofactor evidence="10">
        <name>Mg(2+)</name>
        <dbReference type="ChEBI" id="CHEBI:18420"/>
    </cofactor>
    <cofactor evidence="10">
        <name>Mn(2+)</name>
        <dbReference type="ChEBI" id="CHEBI:29035"/>
    </cofactor>
</comment>
<dbReference type="InterPro" id="IPR050646">
    <property type="entry name" value="Cas1"/>
</dbReference>
<dbReference type="GO" id="GO:0004520">
    <property type="term" value="F:DNA endonuclease activity"/>
    <property type="evidence" value="ECO:0007669"/>
    <property type="project" value="InterPro"/>
</dbReference>
<comment type="subunit">
    <text evidence="9 10">Homodimer, forms a heterotetramer with a Cas2 homodimer.</text>
</comment>
<comment type="similarity">
    <text evidence="10">Belongs to the CRISPR-associated endonuclease Cas1 family.</text>
</comment>
<evidence type="ECO:0000256" key="5">
    <source>
        <dbReference type="ARBA" id="ARBA00022842"/>
    </source>
</evidence>
<evidence type="ECO:0000256" key="2">
    <source>
        <dbReference type="ARBA" id="ARBA00022723"/>
    </source>
</evidence>
<keyword evidence="4 10" id="KW-0378">Hydrolase</keyword>
<evidence type="ECO:0000256" key="3">
    <source>
        <dbReference type="ARBA" id="ARBA00022759"/>
    </source>
</evidence>
<dbReference type="PANTHER" id="PTHR34353:SF2">
    <property type="entry name" value="CRISPR-ASSOCIATED ENDONUCLEASE CAS1 1"/>
    <property type="match status" value="1"/>
</dbReference>
<evidence type="ECO:0000256" key="6">
    <source>
        <dbReference type="ARBA" id="ARBA00023118"/>
    </source>
</evidence>
<dbReference type="STRING" id="1576369.SAMN05421753_101283"/>
<evidence type="ECO:0000313" key="11">
    <source>
        <dbReference type="EMBL" id="SFH58211.1"/>
    </source>
</evidence>
<dbReference type="Proteomes" id="UP000199518">
    <property type="component" value="Unassembled WGS sequence"/>
</dbReference>
<gene>
    <name evidence="10" type="primary">cas1</name>
    <name evidence="11" type="ORF">SAMN05421753_101283</name>
</gene>
<feature type="binding site" evidence="10">
    <location>
        <position position="147"/>
    </location>
    <ligand>
        <name>Mn(2+)</name>
        <dbReference type="ChEBI" id="CHEBI:29035"/>
    </ligand>
</feature>
<reference evidence="12" key="1">
    <citation type="submission" date="2016-10" db="EMBL/GenBank/DDBJ databases">
        <authorList>
            <person name="Varghese N."/>
            <person name="Submissions S."/>
        </authorList>
    </citation>
    <scope>NUCLEOTIDE SEQUENCE [LARGE SCALE GENOMIC DNA]</scope>
    <source>
        <strain evidence="12">DSM 26348</strain>
    </source>
</reference>
<dbReference type="RefSeq" id="WP_092047229.1">
    <property type="nucleotide sequence ID" value="NZ_FOQD01000001.1"/>
</dbReference>
<evidence type="ECO:0000256" key="1">
    <source>
        <dbReference type="ARBA" id="ARBA00022722"/>
    </source>
</evidence>
<dbReference type="Gene3D" id="1.20.120.920">
    <property type="entry name" value="CRISPR-associated endonuclease Cas1, C-terminal domain"/>
    <property type="match status" value="1"/>
</dbReference>
<keyword evidence="8 10" id="KW-0464">Manganese</keyword>
<keyword evidence="3 10" id="KW-0255">Endonuclease</keyword>
<comment type="function">
    <text evidence="10">CRISPR (clustered regularly interspaced short palindromic repeat), is an adaptive immune system that provides protection against mobile genetic elements (viruses, transposable elements and conjugative plasmids). CRISPR clusters contain spacers, sequences complementary to antecedent mobile elements, and target invading nucleic acids. CRISPR clusters are transcribed and processed into CRISPR RNA (crRNA). Acts as a dsDNA endonuclease. Involved in the integration of spacer DNA into the CRISPR cassette.</text>
</comment>
<dbReference type="GO" id="GO:0046872">
    <property type="term" value="F:metal ion binding"/>
    <property type="evidence" value="ECO:0007669"/>
    <property type="project" value="UniProtKB-UniRule"/>
</dbReference>
<dbReference type="HAMAP" id="MF_01470">
    <property type="entry name" value="Cas1"/>
    <property type="match status" value="1"/>
</dbReference>
<organism evidence="11 12">
    <name type="scientific">Planctomicrobium piriforme</name>
    <dbReference type="NCBI Taxonomy" id="1576369"/>
    <lineage>
        <taxon>Bacteria</taxon>
        <taxon>Pseudomonadati</taxon>
        <taxon>Planctomycetota</taxon>
        <taxon>Planctomycetia</taxon>
        <taxon>Planctomycetales</taxon>
        <taxon>Planctomycetaceae</taxon>
        <taxon>Planctomicrobium</taxon>
    </lineage>
</organism>
<feature type="binding site" evidence="10">
    <location>
        <position position="219"/>
    </location>
    <ligand>
        <name>Mn(2+)</name>
        <dbReference type="ChEBI" id="CHEBI:29035"/>
    </ligand>
</feature>
<dbReference type="InterPro" id="IPR042206">
    <property type="entry name" value="CRISPR-assoc_Cas1_C"/>
</dbReference>